<dbReference type="SMART" id="SM00421">
    <property type="entry name" value="HTH_LUXR"/>
    <property type="match status" value="1"/>
</dbReference>
<dbReference type="InterPro" id="IPR011006">
    <property type="entry name" value="CheY-like_superfamily"/>
</dbReference>
<dbReference type="PANTHER" id="PTHR44688">
    <property type="entry name" value="DNA-BINDING TRANSCRIPTIONAL ACTIVATOR DEVR_DOSR"/>
    <property type="match status" value="1"/>
</dbReference>
<dbReference type="PROSITE" id="PS50043">
    <property type="entry name" value="HTH_LUXR_2"/>
    <property type="match status" value="1"/>
</dbReference>
<dbReference type="InterPro" id="IPR016032">
    <property type="entry name" value="Sig_transdc_resp-reg_C-effctor"/>
</dbReference>
<evidence type="ECO:0000256" key="4">
    <source>
        <dbReference type="ARBA" id="ARBA00023125"/>
    </source>
</evidence>
<keyword evidence="5" id="KW-0804">Transcription</keyword>
<dbReference type="Gene3D" id="3.40.50.2300">
    <property type="match status" value="1"/>
</dbReference>
<gene>
    <name evidence="9" type="ORF">GCM10008179_23480</name>
</gene>
<dbReference type="InterPro" id="IPR000792">
    <property type="entry name" value="Tscrpt_reg_LuxR_C"/>
</dbReference>
<dbReference type="GO" id="GO:0000160">
    <property type="term" value="P:phosphorelay signal transduction system"/>
    <property type="evidence" value="ECO:0007669"/>
    <property type="project" value="UniProtKB-KW"/>
</dbReference>
<keyword evidence="10" id="KW-1185">Reference proteome</keyword>
<reference evidence="9" key="2">
    <citation type="submission" date="2023-01" db="EMBL/GenBank/DDBJ databases">
        <authorList>
            <person name="Sun Q."/>
            <person name="Evtushenko L."/>
        </authorList>
    </citation>
    <scope>NUCLEOTIDE SEQUENCE</scope>
    <source>
        <strain evidence="9">VKM B-2347</strain>
    </source>
</reference>
<evidence type="ECO:0000256" key="2">
    <source>
        <dbReference type="ARBA" id="ARBA00023012"/>
    </source>
</evidence>
<sequence length="223" mass="24004">MISRIGDERVGTRVPGMADWSRIVCVVDDDETIRDVLASVFGSEGLAVESFEDGSRFLAFDFDEPPACVLLDVLMPGKSGLDVLKELNARGAAAPVIMISGSADIPMAVEAIRHGALDFIEKPFDPQTIVRRVREVLGASGARAEARARSGRADQVVGAETLTPREREVLLLIARGQSNKEAGRALGISPRTIEVHRARLMEKLGAKNAADLVRIIMSGSESR</sequence>
<dbReference type="GO" id="GO:0003677">
    <property type="term" value="F:DNA binding"/>
    <property type="evidence" value="ECO:0007669"/>
    <property type="project" value="UniProtKB-KW"/>
</dbReference>
<dbReference type="PANTHER" id="PTHR44688:SF16">
    <property type="entry name" value="DNA-BINDING TRANSCRIPTIONAL ACTIVATOR DEVR_DOSR"/>
    <property type="match status" value="1"/>
</dbReference>
<dbReference type="PRINTS" id="PR00038">
    <property type="entry name" value="HTHLUXR"/>
</dbReference>
<keyword evidence="4 9" id="KW-0238">DNA-binding</keyword>
<accession>A0A9W6MWC7</accession>
<dbReference type="GO" id="GO:0006355">
    <property type="term" value="P:regulation of DNA-templated transcription"/>
    <property type="evidence" value="ECO:0007669"/>
    <property type="project" value="InterPro"/>
</dbReference>
<evidence type="ECO:0000259" key="8">
    <source>
        <dbReference type="PROSITE" id="PS50110"/>
    </source>
</evidence>
<dbReference type="PROSITE" id="PS50110">
    <property type="entry name" value="RESPONSE_REGULATORY"/>
    <property type="match status" value="1"/>
</dbReference>
<keyword evidence="2" id="KW-0902">Two-component regulatory system</keyword>
<evidence type="ECO:0000313" key="10">
    <source>
        <dbReference type="Proteomes" id="UP001143372"/>
    </source>
</evidence>
<evidence type="ECO:0000256" key="6">
    <source>
        <dbReference type="PROSITE-ProRule" id="PRU00169"/>
    </source>
</evidence>
<reference evidence="9" key="1">
    <citation type="journal article" date="2014" name="Int. J. Syst. Evol. Microbiol.">
        <title>Complete genome sequence of Corynebacterium casei LMG S-19264T (=DSM 44701T), isolated from a smear-ripened cheese.</title>
        <authorList>
            <consortium name="US DOE Joint Genome Institute (JGI-PGF)"/>
            <person name="Walter F."/>
            <person name="Albersmeier A."/>
            <person name="Kalinowski J."/>
            <person name="Ruckert C."/>
        </authorList>
    </citation>
    <scope>NUCLEOTIDE SEQUENCE</scope>
    <source>
        <strain evidence="9">VKM B-2347</strain>
    </source>
</reference>
<dbReference type="AlphaFoldDB" id="A0A9W6MWC7"/>
<name>A0A9W6MWC7_9HYPH</name>
<feature type="domain" description="HTH luxR-type" evidence="7">
    <location>
        <begin position="155"/>
        <end position="220"/>
    </location>
</feature>
<dbReference type="Pfam" id="PF00072">
    <property type="entry name" value="Response_reg"/>
    <property type="match status" value="1"/>
</dbReference>
<evidence type="ECO:0000313" key="9">
    <source>
        <dbReference type="EMBL" id="GLK68710.1"/>
    </source>
</evidence>
<dbReference type="InterPro" id="IPR036388">
    <property type="entry name" value="WH-like_DNA-bd_sf"/>
</dbReference>
<keyword evidence="3" id="KW-0805">Transcription regulation</keyword>
<feature type="modified residue" description="4-aspartylphosphate" evidence="6">
    <location>
        <position position="72"/>
    </location>
</feature>
<evidence type="ECO:0000256" key="1">
    <source>
        <dbReference type="ARBA" id="ARBA00022553"/>
    </source>
</evidence>
<keyword evidence="1 6" id="KW-0597">Phosphoprotein</keyword>
<comment type="caution">
    <text evidence="9">The sequence shown here is derived from an EMBL/GenBank/DDBJ whole genome shotgun (WGS) entry which is preliminary data.</text>
</comment>
<evidence type="ECO:0000256" key="3">
    <source>
        <dbReference type="ARBA" id="ARBA00023015"/>
    </source>
</evidence>
<proteinExistence type="predicted"/>
<protein>
    <submittedName>
        <fullName evidence="9">DNA-binding response regulator</fullName>
    </submittedName>
</protein>
<dbReference type="FunFam" id="3.40.50.2300:FF:000018">
    <property type="entry name" value="DNA-binding transcriptional regulator NtrC"/>
    <property type="match status" value="1"/>
</dbReference>
<organism evidence="9 10">
    <name type="scientific">Hansschlegelia plantiphila</name>
    <dbReference type="NCBI Taxonomy" id="374655"/>
    <lineage>
        <taxon>Bacteria</taxon>
        <taxon>Pseudomonadati</taxon>
        <taxon>Pseudomonadota</taxon>
        <taxon>Alphaproteobacteria</taxon>
        <taxon>Hyphomicrobiales</taxon>
        <taxon>Methylopilaceae</taxon>
        <taxon>Hansschlegelia</taxon>
    </lineage>
</organism>
<dbReference type="SUPFAM" id="SSF52172">
    <property type="entry name" value="CheY-like"/>
    <property type="match status" value="1"/>
</dbReference>
<dbReference type="Pfam" id="PF00196">
    <property type="entry name" value="GerE"/>
    <property type="match status" value="1"/>
</dbReference>
<feature type="domain" description="Response regulatory" evidence="8">
    <location>
        <begin position="23"/>
        <end position="137"/>
    </location>
</feature>
<dbReference type="EMBL" id="BSFI01000008">
    <property type="protein sequence ID" value="GLK68710.1"/>
    <property type="molecule type" value="Genomic_DNA"/>
</dbReference>
<dbReference type="InterPro" id="IPR001789">
    <property type="entry name" value="Sig_transdc_resp-reg_receiver"/>
</dbReference>
<dbReference type="SUPFAM" id="SSF46894">
    <property type="entry name" value="C-terminal effector domain of the bipartite response regulators"/>
    <property type="match status" value="1"/>
</dbReference>
<evidence type="ECO:0000256" key="5">
    <source>
        <dbReference type="ARBA" id="ARBA00023163"/>
    </source>
</evidence>
<dbReference type="Proteomes" id="UP001143372">
    <property type="component" value="Unassembled WGS sequence"/>
</dbReference>
<dbReference type="SMART" id="SM00448">
    <property type="entry name" value="REC"/>
    <property type="match status" value="1"/>
</dbReference>
<dbReference type="CDD" id="cd06170">
    <property type="entry name" value="LuxR_C_like"/>
    <property type="match status" value="1"/>
</dbReference>
<dbReference type="Gene3D" id="1.10.10.10">
    <property type="entry name" value="Winged helix-like DNA-binding domain superfamily/Winged helix DNA-binding domain"/>
    <property type="match status" value="1"/>
</dbReference>
<evidence type="ECO:0000259" key="7">
    <source>
        <dbReference type="PROSITE" id="PS50043"/>
    </source>
</evidence>